<proteinExistence type="inferred from homology"/>
<dbReference type="SUPFAM" id="SSF53448">
    <property type="entry name" value="Nucleotide-diphospho-sugar transferases"/>
    <property type="match status" value="1"/>
</dbReference>
<evidence type="ECO:0000256" key="2">
    <source>
        <dbReference type="ARBA" id="ARBA00022679"/>
    </source>
</evidence>
<reference evidence="4" key="1">
    <citation type="submission" date="2023-01" db="EMBL/GenBank/DDBJ databases">
        <title>The growth and conidiation of Purpureocillium lavendulum are regulated by nitrogen source and histone H3K14 acetylation.</title>
        <authorList>
            <person name="Tang P."/>
            <person name="Han J."/>
            <person name="Zhang C."/>
            <person name="Tang P."/>
            <person name="Qi F."/>
            <person name="Zhang K."/>
            <person name="Liang L."/>
        </authorList>
    </citation>
    <scope>NUCLEOTIDE SEQUENCE</scope>
    <source>
        <strain evidence="4">YMF1.00683</strain>
    </source>
</reference>
<dbReference type="InterPro" id="IPR051706">
    <property type="entry name" value="Glycosyltransferase_domain"/>
</dbReference>
<dbReference type="PANTHER" id="PTHR32385:SF15">
    <property type="entry name" value="INOSITOL PHOSPHOCERAMIDE MANNOSYLTRANSFERASE 1"/>
    <property type="match status" value="1"/>
</dbReference>
<dbReference type="EMBL" id="JAQHRD010000016">
    <property type="protein sequence ID" value="KAJ6436812.1"/>
    <property type="molecule type" value="Genomic_DNA"/>
</dbReference>
<gene>
    <name evidence="4" type="primary">CSG1</name>
    <name evidence="4" type="ORF">O9K51_10579</name>
</gene>
<keyword evidence="3" id="KW-1133">Transmembrane helix</keyword>
<accession>A0AB34FD44</accession>
<name>A0AB34FD44_9HYPO</name>
<keyword evidence="5" id="KW-1185">Reference proteome</keyword>
<evidence type="ECO:0000256" key="1">
    <source>
        <dbReference type="ARBA" id="ARBA00009003"/>
    </source>
</evidence>
<comment type="similarity">
    <text evidence="1">Belongs to the glycosyltransferase 32 family.</text>
</comment>
<evidence type="ECO:0000313" key="5">
    <source>
        <dbReference type="Proteomes" id="UP001163105"/>
    </source>
</evidence>
<evidence type="ECO:0000256" key="3">
    <source>
        <dbReference type="SAM" id="Phobius"/>
    </source>
</evidence>
<keyword evidence="3" id="KW-0812">Transmembrane</keyword>
<sequence>MIRLPFPRHAVQAKRTRTAAFTVFTLIGLAWFFRDLLCTTWTLAALRVRWRDGADQFILSKAHDDFDITFLDYDKYQLSAAPHEDIVPPILHHIDLGQPSRQWEDIWGTAVQSCIDLHPGWETHIWTEKKAVQFVAEKYPDLLETWENYPYLIERVDALRYMVLYEYGGVVLDMDLKCKRALGPLRRFQFLAVEAQPTGFSIGFMMAKRHNTFVSDILRNLIVYDRQWLGLPYPTVMFSTGCHFASVIHARQANRTALKVLPAPMHSLNGRVTTPIFDHLGSSSWHSYDARLMTSLGRRTNLLFFFAIGVAATLCVARRIILRWLCCQPYATTVGNTLFSRFLDVLSSGENYE</sequence>
<dbReference type="Pfam" id="PF04488">
    <property type="entry name" value="Gly_transf_sug"/>
    <property type="match status" value="1"/>
</dbReference>
<dbReference type="InterPro" id="IPR029044">
    <property type="entry name" value="Nucleotide-diphossugar_trans"/>
</dbReference>
<dbReference type="GO" id="GO:0016020">
    <property type="term" value="C:membrane"/>
    <property type="evidence" value="ECO:0007669"/>
    <property type="project" value="GOC"/>
</dbReference>
<dbReference type="GO" id="GO:0000030">
    <property type="term" value="F:mannosyltransferase activity"/>
    <property type="evidence" value="ECO:0007669"/>
    <property type="project" value="TreeGrafter"/>
</dbReference>
<organism evidence="4 5">
    <name type="scientific">Purpureocillium lavendulum</name>
    <dbReference type="NCBI Taxonomy" id="1247861"/>
    <lineage>
        <taxon>Eukaryota</taxon>
        <taxon>Fungi</taxon>
        <taxon>Dikarya</taxon>
        <taxon>Ascomycota</taxon>
        <taxon>Pezizomycotina</taxon>
        <taxon>Sordariomycetes</taxon>
        <taxon>Hypocreomycetidae</taxon>
        <taxon>Hypocreales</taxon>
        <taxon>Ophiocordycipitaceae</taxon>
        <taxon>Purpureocillium</taxon>
    </lineage>
</organism>
<keyword evidence="3" id="KW-0472">Membrane</keyword>
<dbReference type="Proteomes" id="UP001163105">
    <property type="component" value="Unassembled WGS sequence"/>
</dbReference>
<dbReference type="AlphaFoldDB" id="A0AB34FD44"/>
<comment type="caution">
    <text evidence="4">The sequence shown here is derived from an EMBL/GenBank/DDBJ whole genome shotgun (WGS) entry which is preliminary data.</text>
</comment>
<dbReference type="PANTHER" id="PTHR32385">
    <property type="entry name" value="MANNOSYL PHOSPHORYLINOSITOL CERAMIDE SYNTHASE"/>
    <property type="match status" value="1"/>
</dbReference>
<protein>
    <submittedName>
        <fullName evidence="4">Glycosyltransferase family 32 protein</fullName>
    </submittedName>
</protein>
<evidence type="ECO:0000313" key="4">
    <source>
        <dbReference type="EMBL" id="KAJ6436812.1"/>
    </source>
</evidence>
<dbReference type="InterPro" id="IPR007577">
    <property type="entry name" value="GlycoTrfase_DXD_sugar-bd_CS"/>
</dbReference>
<feature type="transmembrane region" description="Helical" evidence="3">
    <location>
        <begin position="20"/>
        <end position="46"/>
    </location>
</feature>
<dbReference type="Gene3D" id="3.90.550.20">
    <property type="match status" value="1"/>
</dbReference>
<keyword evidence="2" id="KW-0808">Transferase</keyword>
<dbReference type="GO" id="GO:0051999">
    <property type="term" value="P:mannosyl-inositol phosphorylceramide biosynthetic process"/>
    <property type="evidence" value="ECO:0007669"/>
    <property type="project" value="TreeGrafter"/>
</dbReference>
<feature type="transmembrane region" description="Helical" evidence="3">
    <location>
        <begin position="301"/>
        <end position="321"/>
    </location>
</feature>